<dbReference type="EMBL" id="JAPQKS010000008">
    <property type="protein sequence ID" value="KAJ5216825.1"/>
    <property type="molecule type" value="Genomic_DNA"/>
</dbReference>
<sequence>MILALDNHFQLREEQKRDQPDIPSPWGSPIPIPGAGTYSPCCVAVDRHPIHPATMVELHRDPPGPKETEWIELRLCGSYSREIESGDPQVFFLPQTETALSNLPRVRHQIREIISNTLLWSQAMLHFRLAIYLHGKGPLSSPVHTTSTRWSGASATSNLLDPEWFVLNIDANFDSRASSVAEKEGGMDKLQ</sequence>
<accession>A0A9W9NBI7</accession>
<keyword evidence="2" id="KW-1185">Reference proteome</keyword>
<evidence type="ECO:0000313" key="1">
    <source>
        <dbReference type="EMBL" id="KAJ5216825.1"/>
    </source>
</evidence>
<dbReference type="Proteomes" id="UP001150941">
    <property type="component" value="Unassembled WGS sequence"/>
</dbReference>
<dbReference type="RefSeq" id="XP_058325696.1">
    <property type="nucleotide sequence ID" value="XM_058479128.1"/>
</dbReference>
<evidence type="ECO:0000313" key="2">
    <source>
        <dbReference type="Proteomes" id="UP001150941"/>
    </source>
</evidence>
<protein>
    <submittedName>
        <fullName evidence="1">Uncharacterized protein</fullName>
    </submittedName>
</protein>
<reference evidence="1" key="2">
    <citation type="journal article" date="2023" name="IMA Fungus">
        <title>Comparative genomic study of the Penicillium genus elucidates a diverse pangenome and 15 lateral gene transfer events.</title>
        <authorList>
            <person name="Petersen C."/>
            <person name="Sorensen T."/>
            <person name="Nielsen M.R."/>
            <person name="Sondergaard T.E."/>
            <person name="Sorensen J.L."/>
            <person name="Fitzpatrick D.A."/>
            <person name="Frisvad J.C."/>
            <person name="Nielsen K.L."/>
        </authorList>
    </citation>
    <scope>NUCLEOTIDE SEQUENCE</scope>
    <source>
        <strain evidence="1">IBT 19713</strain>
    </source>
</reference>
<proteinExistence type="predicted"/>
<dbReference type="AlphaFoldDB" id="A0A9W9NBI7"/>
<name>A0A9W9NBI7_9EURO</name>
<organism evidence="1 2">
    <name type="scientific">Penicillium chermesinum</name>
    <dbReference type="NCBI Taxonomy" id="63820"/>
    <lineage>
        <taxon>Eukaryota</taxon>
        <taxon>Fungi</taxon>
        <taxon>Dikarya</taxon>
        <taxon>Ascomycota</taxon>
        <taxon>Pezizomycotina</taxon>
        <taxon>Eurotiomycetes</taxon>
        <taxon>Eurotiomycetidae</taxon>
        <taxon>Eurotiales</taxon>
        <taxon>Aspergillaceae</taxon>
        <taxon>Penicillium</taxon>
    </lineage>
</organism>
<gene>
    <name evidence="1" type="ORF">N7468_009833</name>
</gene>
<comment type="caution">
    <text evidence="1">The sequence shown here is derived from an EMBL/GenBank/DDBJ whole genome shotgun (WGS) entry which is preliminary data.</text>
</comment>
<dbReference type="GeneID" id="83206432"/>
<reference evidence="1" key="1">
    <citation type="submission" date="2022-11" db="EMBL/GenBank/DDBJ databases">
        <authorList>
            <person name="Petersen C."/>
        </authorList>
    </citation>
    <scope>NUCLEOTIDE SEQUENCE</scope>
    <source>
        <strain evidence="1">IBT 19713</strain>
    </source>
</reference>